<dbReference type="EMBL" id="GDBF01000019">
    <property type="protein sequence ID" value="JAS05067.1"/>
    <property type="molecule type" value="Transcribed_RNA"/>
</dbReference>
<dbReference type="Gene3D" id="2.10.60.10">
    <property type="entry name" value="CD59"/>
    <property type="match status" value="1"/>
</dbReference>
<dbReference type="InterPro" id="IPR045860">
    <property type="entry name" value="Snake_toxin-like_sf"/>
</dbReference>
<protein>
    <submittedName>
        <fullName evidence="5">Three-finger toxin 9b</fullName>
    </submittedName>
</protein>
<evidence type="ECO:0000256" key="2">
    <source>
        <dbReference type="ARBA" id="ARBA00022525"/>
    </source>
</evidence>
<evidence type="ECO:0000256" key="4">
    <source>
        <dbReference type="SAM" id="SignalP"/>
    </source>
</evidence>
<evidence type="ECO:0000256" key="3">
    <source>
        <dbReference type="ARBA" id="ARBA00023157"/>
    </source>
</evidence>
<proteinExistence type="evidence at transcript level"/>
<accession>A0A0F7YZP6</accession>
<comment type="subcellular location">
    <subcellularLocation>
        <location evidence="1">Secreted</location>
    </subcellularLocation>
</comment>
<keyword evidence="3" id="KW-1015">Disulfide bond</keyword>
<dbReference type="GO" id="GO:0005576">
    <property type="term" value="C:extracellular region"/>
    <property type="evidence" value="ECO:0007669"/>
    <property type="project" value="UniProtKB-SubCell"/>
</dbReference>
<name>A0A0F7YZP6_MICFL</name>
<feature type="signal peptide" evidence="4">
    <location>
        <begin position="1"/>
        <end position="21"/>
    </location>
</feature>
<dbReference type="EMBL" id="GBEW01001287">
    <property type="protein sequence ID" value="JAI09078.1"/>
    <property type="molecule type" value="mRNA"/>
</dbReference>
<sequence>MKTLLLTLVVVTIVCLDLGNSLKCYSSRTETMTCPEGEDKCEKYAVGLMHGSFFFIYTCTSKCHEGAYNVCCSTDLCNKSSKSG</sequence>
<reference evidence="5" key="1">
    <citation type="submission" date="2014-05" db="EMBL/GenBank/DDBJ databases">
        <title>The extremes of toxin expression variation revealed in two sympatric snake species.</title>
        <authorList>
            <person name="Margres M.J."/>
            <person name="Wray K.P."/>
            <person name="McGivern J.J."/>
            <person name="Seavy M."/>
            <person name="Sanader D."/>
            <person name="Facente J."/>
            <person name="Rokyta D.R."/>
        </authorList>
    </citation>
    <scope>NUCLEOTIDE SEQUENCE</scope>
</reference>
<dbReference type="AlphaFoldDB" id="A0A0F7YZP6"/>
<keyword evidence="4" id="KW-0732">Signal</keyword>
<organism evidence="5">
    <name type="scientific">Micrurus fulvius</name>
    <name type="common">Eastern coral snake</name>
    <name type="synonym">Coluber fulvius</name>
    <dbReference type="NCBI Taxonomy" id="8637"/>
    <lineage>
        <taxon>Eukaryota</taxon>
        <taxon>Metazoa</taxon>
        <taxon>Chordata</taxon>
        <taxon>Craniata</taxon>
        <taxon>Vertebrata</taxon>
        <taxon>Euteleostomi</taxon>
        <taxon>Lepidosauria</taxon>
        <taxon>Squamata</taxon>
        <taxon>Bifurcata</taxon>
        <taxon>Unidentata</taxon>
        <taxon>Episquamata</taxon>
        <taxon>Toxicofera</taxon>
        <taxon>Serpentes</taxon>
        <taxon>Colubroidea</taxon>
        <taxon>Elapidae</taxon>
        <taxon>Elapinae</taxon>
        <taxon>Micrurus</taxon>
    </lineage>
</organism>
<evidence type="ECO:0000313" key="5">
    <source>
        <dbReference type="EMBL" id="JAI09078.1"/>
    </source>
</evidence>
<feature type="chain" id="PRO_5010617335" evidence="4">
    <location>
        <begin position="22"/>
        <end position="84"/>
    </location>
</feature>
<evidence type="ECO:0000256" key="1">
    <source>
        <dbReference type="ARBA" id="ARBA00004613"/>
    </source>
</evidence>
<dbReference type="SUPFAM" id="SSF57302">
    <property type="entry name" value="Snake toxin-like"/>
    <property type="match status" value="1"/>
</dbReference>
<reference evidence="6" key="2">
    <citation type="journal article" date="2015" name="G3 (Bethesda)">
        <title>Post-transcriptional mechanisms contribute little to phenotypic variation in snake venoms.</title>
        <authorList>
            <person name="Rokyta D.R."/>
            <person name="Margres M.J."/>
            <person name="Calvin K."/>
        </authorList>
    </citation>
    <scope>NUCLEOTIDE SEQUENCE</scope>
</reference>
<evidence type="ECO:0000313" key="6">
    <source>
        <dbReference type="EMBL" id="JAS05067.1"/>
    </source>
</evidence>
<keyword evidence="2" id="KW-0964">Secreted</keyword>